<organism evidence="2 3">
    <name type="scientific">Desulfobaculum xiamenense</name>
    <dbReference type="NCBI Taxonomy" id="995050"/>
    <lineage>
        <taxon>Bacteria</taxon>
        <taxon>Pseudomonadati</taxon>
        <taxon>Thermodesulfobacteriota</taxon>
        <taxon>Desulfovibrionia</taxon>
        <taxon>Desulfovibrionales</taxon>
        <taxon>Desulfovibrionaceae</taxon>
        <taxon>Desulfobaculum</taxon>
    </lineage>
</organism>
<dbReference type="Proteomes" id="UP000580856">
    <property type="component" value="Unassembled WGS sequence"/>
</dbReference>
<evidence type="ECO:0000313" key="3">
    <source>
        <dbReference type="Proteomes" id="UP000580856"/>
    </source>
</evidence>
<accession>A0A846QUC0</accession>
<gene>
    <name evidence="2" type="ORF">GGQ74_001912</name>
</gene>
<dbReference type="SUPFAM" id="SSF56281">
    <property type="entry name" value="Metallo-hydrolase/oxidoreductase"/>
    <property type="match status" value="1"/>
</dbReference>
<sequence>MLVTFTGVGEAFDERIPNCSILLEANGANGPVTALLDCGFTAAHAFWRTARAPLDLDCLWISHFHGDHFFGVPLLYLRFWEEDRTRPLTVIGGPGVEAALTQAMDAAYPRFRERMRFPVHYIEAEPGRPFTACGLNWNTAFGGHGQPCLAVRVDDGERAVFYSGDGRPTPETLALATGCDLVAQEAFSLELDTEGHGTIPGAIDFARKAEAKRLAIVHVNRRVRHGRTDEIRALLATATDINACMPEAGDSLRLG</sequence>
<protein>
    <submittedName>
        <fullName evidence="2">Ribonuclease BN (tRNA processing enzyme)</fullName>
    </submittedName>
</protein>
<dbReference type="GO" id="GO:0042781">
    <property type="term" value="F:3'-tRNA processing endoribonuclease activity"/>
    <property type="evidence" value="ECO:0007669"/>
    <property type="project" value="TreeGrafter"/>
</dbReference>
<dbReference type="Pfam" id="PF12706">
    <property type="entry name" value="Lactamase_B_2"/>
    <property type="match status" value="1"/>
</dbReference>
<dbReference type="EMBL" id="JAATJA010000002">
    <property type="protein sequence ID" value="NJB68239.1"/>
    <property type="molecule type" value="Genomic_DNA"/>
</dbReference>
<dbReference type="AlphaFoldDB" id="A0A846QUC0"/>
<dbReference type="PANTHER" id="PTHR46018:SF7">
    <property type="entry name" value="RIBONUCLEASE Z"/>
    <property type="match status" value="1"/>
</dbReference>
<dbReference type="RefSeq" id="WP_167941321.1">
    <property type="nucleotide sequence ID" value="NZ_JAATJA010000002.1"/>
</dbReference>
<reference evidence="2 3" key="1">
    <citation type="submission" date="2020-03" db="EMBL/GenBank/DDBJ databases">
        <title>Genomic Encyclopedia of Type Strains, Phase IV (KMG-IV): sequencing the most valuable type-strain genomes for metagenomic binning, comparative biology and taxonomic classification.</title>
        <authorList>
            <person name="Goeker M."/>
        </authorList>
    </citation>
    <scope>NUCLEOTIDE SEQUENCE [LARGE SCALE GENOMIC DNA]</scope>
    <source>
        <strain evidence="2 3">DSM 24233</strain>
    </source>
</reference>
<comment type="caution">
    <text evidence="2">The sequence shown here is derived from an EMBL/GenBank/DDBJ whole genome shotgun (WGS) entry which is preliminary data.</text>
</comment>
<proteinExistence type="predicted"/>
<dbReference type="InterPro" id="IPR001279">
    <property type="entry name" value="Metallo-B-lactamas"/>
</dbReference>
<keyword evidence="3" id="KW-1185">Reference proteome</keyword>
<dbReference type="CDD" id="cd16272">
    <property type="entry name" value="RNaseZ_MBL-fold"/>
    <property type="match status" value="1"/>
</dbReference>
<evidence type="ECO:0000313" key="2">
    <source>
        <dbReference type="EMBL" id="NJB68239.1"/>
    </source>
</evidence>
<dbReference type="Gene3D" id="3.60.15.10">
    <property type="entry name" value="Ribonuclease Z/Hydroxyacylglutathione hydrolase-like"/>
    <property type="match status" value="1"/>
</dbReference>
<dbReference type="PANTHER" id="PTHR46018">
    <property type="entry name" value="ZINC PHOSPHODIESTERASE ELAC PROTEIN 1"/>
    <property type="match status" value="1"/>
</dbReference>
<name>A0A846QUC0_9BACT</name>
<feature type="domain" description="Metallo-beta-lactamase" evidence="1">
    <location>
        <begin position="35"/>
        <end position="218"/>
    </location>
</feature>
<dbReference type="InterPro" id="IPR036866">
    <property type="entry name" value="RibonucZ/Hydroxyglut_hydro"/>
</dbReference>
<evidence type="ECO:0000259" key="1">
    <source>
        <dbReference type="Pfam" id="PF12706"/>
    </source>
</evidence>